<reference evidence="3" key="1">
    <citation type="submission" date="2021-01" db="EMBL/GenBank/DDBJ databases">
        <authorList>
            <person name="Eckstrom K.M.E."/>
        </authorList>
    </citation>
    <scope>NUCLEOTIDE SEQUENCE</scope>
    <source>
        <strain evidence="3">UVCC 0001</strain>
    </source>
</reference>
<proteinExistence type="predicted"/>
<dbReference type="PANTHER" id="PTHR47422">
    <property type="entry name" value="DNAJ HEAT SHOCK N-TERMINAL DOMAIN-CONTAINING PROTEIN"/>
    <property type="match status" value="1"/>
</dbReference>
<dbReference type="SMART" id="SM00271">
    <property type="entry name" value="DnaJ"/>
    <property type="match status" value="1"/>
</dbReference>
<dbReference type="CDD" id="cd06257">
    <property type="entry name" value="DnaJ"/>
    <property type="match status" value="1"/>
</dbReference>
<dbReference type="PANTHER" id="PTHR47422:SF1">
    <property type="entry name" value="DNAJ HEAT SHOCK N-TERMINAL DOMAIN-CONTAINING PROTEIN"/>
    <property type="match status" value="1"/>
</dbReference>
<gene>
    <name evidence="3" type="ORF">QBZ16_000811</name>
</gene>
<dbReference type="InterPro" id="IPR036869">
    <property type="entry name" value="J_dom_sf"/>
</dbReference>
<dbReference type="Pfam" id="PF12572">
    <property type="entry name" value="DUF3752"/>
    <property type="match status" value="1"/>
</dbReference>
<evidence type="ECO:0000256" key="1">
    <source>
        <dbReference type="SAM" id="MobiDB-lite"/>
    </source>
</evidence>
<dbReference type="Pfam" id="PF00226">
    <property type="entry name" value="DnaJ"/>
    <property type="match status" value="1"/>
</dbReference>
<dbReference type="InterPro" id="IPR001623">
    <property type="entry name" value="DnaJ_domain"/>
</dbReference>
<feature type="region of interest" description="Disordered" evidence="1">
    <location>
        <begin position="430"/>
        <end position="459"/>
    </location>
</feature>
<feature type="compositionally biased region" description="Low complexity" evidence="1">
    <location>
        <begin position="128"/>
        <end position="147"/>
    </location>
</feature>
<dbReference type="Proteomes" id="UP001255856">
    <property type="component" value="Unassembled WGS sequence"/>
</dbReference>
<feature type="domain" description="J" evidence="2">
    <location>
        <begin position="293"/>
        <end position="371"/>
    </location>
</feature>
<comment type="caution">
    <text evidence="3">The sequence shown here is derived from an EMBL/GenBank/DDBJ whole genome shotgun (WGS) entry which is preliminary data.</text>
</comment>
<dbReference type="SUPFAM" id="SSF46565">
    <property type="entry name" value="Chaperone J-domain"/>
    <property type="match status" value="1"/>
</dbReference>
<organism evidence="3 4">
    <name type="scientific">Prototheca wickerhamii</name>
    <dbReference type="NCBI Taxonomy" id="3111"/>
    <lineage>
        <taxon>Eukaryota</taxon>
        <taxon>Viridiplantae</taxon>
        <taxon>Chlorophyta</taxon>
        <taxon>core chlorophytes</taxon>
        <taxon>Trebouxiophyceae</taxon>
        <taxon>Chlorellales</taxon>
        <taxon>Chlorellaceae</taxon>
        <taxon>Prototheca</taxon>
    </lineage>
</organism>
<protein>
    <recommendedName>
        <fullName evidence="2">J domain-containing protein</fullName>
    </recommendedName>
</protein>
<evidence type="ECO:0000313" key="3">
    <source>
        <dbReference type="EMBL" id="KAK2080957.1"/>
    </source>
</evidence>
<keyword evidence="4" id="KW-1185">Reference proteome</keyword>
<feature type="compositionally biased region" description="Acidic residues" evidence="1">
    <location>
        <begin position="189"/>
        <end position="204"/>
    </location>
</feature>
<dbReference type="EMBL" id="JASFZW010000001">
    <property type="protein sequence ID" value="KAK2080957.1"/>
    <property type="molecule type" value="Genomic_DNA"/>
</dbReference>
<feature type="compositionally biased region" description="Acidic residues" evidence="1">
    <location>
        <begin position="237"/>
        <end position="246"/>
    </location>
</feature>
<evidence type="ECO:0000313" key="4">
    <source>
        <dbReference type="Proteomes" id="UP001255856"/>
    </source>
</evidence>
<accession>A0AAD9MK53</accession>
<sequence length="591" mass="63612">MTLDSTPGRRVASDSESDLDANTRLARVRLAAQSVRDILAHNYELRNDLRQLLYQLDDGHALSVDGVPDPFVRDKLHQLFGNLDGVRRSSSGPYLRRHKSGPSVIGLVAPILAQSREQLVASLPRPSAPAGPSKEASPEPASPVARAAPDEDQAQADAQEPAPLKPIGPSLPPRPEGAAARESPREGLVDEASDEEGDASDEAQELPAQPRRVLGPSRPPPGYVAPCVDAGPVALDGPEDEEEDDMIGPLPPEDVAEAEAATQDARAAEVERILKALPTADAAPSGKEPAAANPYLVLGLEPAATSGQIRKAFMRQSLLIHPDKCDHPQAATAFHELSKAAKELQARSRELGCFGMTRTDPVKRAAVDERLEEADLRRQFEAEQAAEQQRRAWRIARGQATAEDLAAQSTASAGPPVREAWMTDLPPERSAARVPSATGGFQGFSKSGIRPRGDTSDWTMTPQQRTMQLESGTGPGLLDAGSGSFAATKVSSHTERLVDAFEASARPKTLMERHQEKQEREQKKRKKAGDKGAAQDWDPSTQPWRPFDRERDLAVPSMHGPQTAKQRIASMPGLSSRFGGGKPGESKRTFL</sequence>
<dbReference type="PROSITE" id="PS50076">
    <property type="entry name" value="DNAJ_2"/>
    <property type="match status" value="1"/>
</dbReference>
<feature type="region of interest" description="Disordered" evidence="1">
    <location>
        <begin position="501"/>
        <end position="591"/>
    </location>
</feature>
<feature type="region of interest" description="Disordered" evidence="1">
    <location>
        <begin position="121"/>
        <end position="261"/>
    </location>
</feature>
<dbReference type="InterPro" id="IPR022226">
    <property type="entry name" value="DUF3752"/>
</dbReference>
<dbReference type="Gene3D" id="1.10.287.110">
    <property type="entry name" value="DnaJ domain"/>
    <property type="match status" value="1"/>
</dbReference>
<feature type="compositionally biased region" description="Pro residues" evidence="1">
    <location>
        <begin position="163"/>
        <end position="175"/>
    </location>
</feature>
<evidence type="ECO:0000259" key="2">
    <source>
        <dbReference type="PROSITE" id="PS50076"/>
    </source>
</evidence>
<feature type="compositionally biased region" description="Basic and acidic residues" evidence="1">
    <location>
        <begin position="509"/>
        <end position="522"/>
    </location>
</feature>
<dbReference type="AlphaFoldDB" id="A0AAD9MK53"/>
<name>A0AAD9MK53_PROWI</name>